<name>A0ACB8Y939_ARCLA</name>
<keyword evidence="2" id="KW-1185">Reference proteome</keyword>
<reference evidence="2" key="1">
    <citation type="journal article" date="2022" name="Mol. Ecol. Resour.">
        <title>The genomes of chicory, endive, great burdock and yacon provide insights into Asteraceae palaeo-polyploidization history and plant inulin production.</title>
        <authorList>
            <person name="Fan W."/>
            <person name="Wang S."/>
            <person name="Wang H."/>
            <person name="Wang A."/>
            <person name="Jiang F."/>
            <person name="Liu H."/>
            <person name="Zhao H."/>
            <person name="Xu D."/>
            <person name="Zhang Y."/>
        </authorList>
    </citation>
    <scope>NUCLEOTIDE SEQUENCE [LARGE SCALE GENOMIC DNA]</scope>
    <source>
        <strain evidence="2">cv. Niubang</strain>
    </source>
</reference>
<accession>A0ACB8Y939</accession>
<evidence type="ECO:0000313" key="1">
    <source>
        <dbReference type="EMBL" id="KAI3681422.1"/>
    </source>
</evidence>
<reference evidence="1 2" key="2">
    <citation type="journal article" date="2022" name="Mol. Ecol. Resour.">
        <title>The genomes of chicory, endive, great burdock and yacon provide insights into Asteraceae paleo-polyploidization history and plant inulin production.</title>
        <authorList>
            <person name="Fan W."/>
            <person name="Wang S."/>
            <person name="Wang H."/>
            <person name="Wang A."/>
            <person name="Jiang F."/>
            <person name="Liu H."/>
            <person name="Zhao H."/>
            <person name="Xu D."/>
            <person name="Zhang Y."/>
        </authorList>
    </citation>
    <scope>NUCLEOTIDE SEQUENCE [LARGE SCALE GENOMIC DNA]</scope>
    <source>
        <strain evidence="2">cv. Niubang</strain>
    </source>
</reference>
<proteinExistence type="predicted"/>
<comment type="caution">
    <text evidence="1">The sequence shown here is derived from an EMBL/GenBank/DDBJ whole genome shotgun (WGS) entry which is preliminary data.</text>
</comment>
<dbReference type="Proteomes" id="UP001055879">
    <property type="component" value="Linkage Group LG13"/>
</dbReference>
<organism evidence="1 2">
    <name type="scientific">Arctium lappa</name>
    <name type="common">Greater burdock</name>
    <name type="synonym">Lappa major</name>
    <dbReference type="NCBI Taxonomy" id="4217"/>
    <lineage>
        <taxon>Eukaryota</taxon>
        <taxon>Viridiplantae</taxon>
        <taxon>Streptophyta</taxon>
        <taxon>Embryophyta</taxon>
        <taxon>Tracheophyta</taxon>
        <taxon>Spermatophyta</taxon>
        <taxon>Magnoliopsida</taxon>
        <taxon>eudicotyledons</taxon>
        <taxon>Gunneridae</taxon>
        <taxon>Pentapetalae</taxon>
        <taxon>asterids</taxon>
        <taxon>campanulids</taxon>
        <taxon>Asterales</taxon>
        <taxon>Asteraceae</taxon>
        <taxon>Carduoideae</taxon>
        <taxon>Cardueae</taxon>
        <taxon>Arctiinae</taxon>
        <taxon>Arctium</taxon>
    </lineage>
</organism>
<evidence type="ECO:0000313" key="2">
    <source>
        <dbReference type="Proteomes" id="UP001055879"/>
    </source>
</evidence>
<protein>
    <submittedName>
        <fullName evidence="1">Uncharacterized protein</fullName>
    </submittedName>
</protein>
<gene>
    <name evidence="1" type="ORF">L6452_36217</name>
</gene>
<dbReference type="EMBL" id="CM042059">
    <property type="protein sequence ID" value="KAI3681422.1"/>
    <property type="molecule type" value="Genomic_DNA"/>
</dbReference>
<sequence>MVKASFLEAKELGLKSRFSLNLARYVSQSVLDGQLGIAGLNSSTHVLRPETLQVGTRRVKSGGATEEVGTRTSAA</sequence>